<dbReference type="Pfam" id="PF01381">
    <property type="entry name" value="HTH_3"/>
    <property type="match status" value="1"/>
</dbReference>
<proteinExistence type="predicted"/>
<dbReference type="STRING" id="946077.W5A_07797"/>
<dbReference type="InterPro" id="IPR001387">
    <property type="entry name" value="Cro/C1-type_HTH"/>
</dbReference>
<dbReference type="InterPro" id="IPR010982">
    <property type="entry name" value="Lambda_DNA-bd_dom_sf"/>
</dbReference>
<comment type="caution">
    <text evidence="2">The sequence shown here is derived from an EMBL/GenBank/DDBJ whole genome shotgun (WGS) entry which is preliminary data.</text>
</comment>
<organism evidence="2 3">
    <name type="scientific">Imtechella halotolerans K1</name>
    <dbReference type="NCBI Taxonomy" id="946077"/>
    <lineage>
        <taxon>Bacteria</taxon>
        <taxon>Pseudomonadati</taxon>
        <taxon>Bacteroidota</taxon>
        <taxon>Flavobacteriia</taxon>
        <taxon>Flavobacteriales</taxon>
        <taxon>Flavobacteriaceae</taxon>
        <taxon>Imtechella</taxon>
    </lineage>
</organism>
<gene>
    <name evidence="2" type="ORF">W5A_07797</name>
</gene>
<dbReference type="SMART" id="SM00530">
    <property type="entry name" value="HTH_XRE"/>
    <property type="match status" value="1"/>
</dbReference>
<accession>I0WE50</accession>
<protein>
    <submittedName>
        <fullName evidence="2">Helix-turn-helix domain-containing protein</fullName>
    </submittedName>
</protein>
<dbReference type="Gene3D" id="1.10.260.40">
    <property type="entry name" value="lambda repressor-like DNA-binding domains"/>
    <property type="match status" value="1"/>
</dbReference>
<name>I0WE50_9FLAO</name>
<dbReference type="eggNOG" id="COG1426">
    <property type="taxonomic scope" value="Bacteria"/>
</dbReference>
<dbReference type="SUPFAM" id="SSF47413">
    <property type="entry name" value="lambda repressor-like DNA-binding domains"/>
    <property type="match status" value="1"/>
</dbReference>
<evidence type="ECO:0000259" key="1">
    <source>
        <dbReference type="PROSITE" id="PS50943"/>
    </source>
</evidence>
<sequence length="118" mass="13581">MVFMSNISDFSLFSDKTILNTIGLFVQQTRIKQNLNQQELADRAAVSRSTVSLLERGENISLINLLKILRILDALYVLKEFEVREEISPLRLAKGEKKLRKRVLKKDTSQDDNLDSGW</sequence>
<evidence type="ECO:0000313" key="3">
    <source>
        <dbReference type="Proteomes" id="UP000005938"/>
    </source>
</evidence>
<dbReference type="Proteomes" id="UP000005938">
    <property type="component" value="Unassembled WGS sequence"/>
</dbReference>
<feature type="domain" description="HTH cro/C1-type" evidence="1">
    <location>
        <begin position="26"/>
        <end position="78"/>
    </location>
</feature>
<dbReference type="AlphaFoldDB" id="I0WE50"/>
<keyword evidence="3" id="KW-1185">Reference proteome</keyword>
<dbReference type="EMBL" id="AJJU01000009">
    <property type="protein sequence ID" value="EID74666.1"/>
    <property type="molecule type" value="Genomic_DNA"/>
</dbReference>
<dbReference type="CDD" id="cd00093">
    <property type="entry name" value="HTH_XRE"/>
    <property type="match status" value="1"/>
</dbReference>
<evidence type="ECO:0000313" key="2">
    <source>
        <dbReference type="EMBL" id="EID74666.1"/>
    </source>
</evidence>
<dbReference type="GO" id="GO:0003677">
    <property type="term" value="F:DNA binding"/>
    <property type="evidence" value="ECO:0007669"/>
    <property type="project" value="InterPro"/>
</dbReference>
<reference evidence="2 3" key="1">
    <citation type="journal article" date="2012" name="J. Bacteriol.">
        <title>Genome Sequence of the Halotolerant Bacterium Imtechella halotolerans K1T.</title>
        <authorList>
            <person name="Kumar S."/>
            <person name="Vikram S."/>
            <person name="Subramanian S."/>
            <person name="Raghava G.P."/>
            <person name="Pinnaka A.K."/>
        </authorList>
    </citation>
    <scope>NUCLEOTIDE SEQUENCE [LARGE SCALE GENOMIC DNA]</scope>
    <source>
        <strain evidence="2 3">K1</strain>
    </source>
</reference>
<dbReference type="PROSITE" id="PS50943">
    <property type="entry name" value="HTH_CROC1"/>
    <property type="match status" value="1"/>
</dbReference>